<reference evidence="1" key="1">
    <citation type="journal article" date="2020" name="Nature">
        <title>Giant virus diversity and host interactions through global metagenomics.</title>
        <authorList>
            <person name="Schulz F."/>
            <person name="Roux S."/>
            <person name="Paez-Espino D."/>
            <person name="Jungbluth S."/>
            <person name="Walsh D.A."/>
            <person name="Denef V.J."/>
            <person name="McMahon K.D."/>
            <person name="Konstantinidis K.T."/>
            <person name="Eloe-Fadrosh E.A."/>
            <person name="Kyrpides N.C."/>
            <person name="Woyke T."/>
        </authorList>
    </citation>
    <scope>NUCLEOTIDE SEQUENCE</scope>
    <source>
        <strain evidence="1">GVMAG-M-3300027734-16</strain>
    </source>
</reference>
<protein>
    <submittedName>
        <fullName evidence="1">Uncharacterized protein</fullName>
    </submittedName>
</protein>
<dbReference type="EMBL" id="MN740412">
    <property type="protein sequence ID" value="QHU05366.1"/>
    <property type="molecule type" value="Genomic_DNA"/>
</dbReference>
<dbReference type="AlphaFoldDB" id="A0A6C0JKS7"/>
<proteinExistence type="predicted"/>
<organism evidence="1">
    <name type="scientific">viral metagenome</name>
    <dbReference type="NCBI Taxonomy" id="1070528"/>
    <lineage>
        <taxon>unclassified sequences</taxon>
        <taxon>metagenomes</taxon>
        <taxon>organismal metagenomes</taxon>
    </lineage>
</organism>
<evidence type="ECO:0000313" key="1">
    <source>
        <dbReference type="EMBL" id="QHU05366.1"/>
    </source>
</evidence>
<accession>A0A6C0JKS7</accession>
<sequence length="41" mass="5237">MFEFLKKFWKLLYSICRDIYYLFYELFHDGRAGGKRKLRRK</sequence>
<name>A0A6C0JKS7_9ZZZZ</name>